<feature type="compositionally biased region" description="Pro residues" evidence="1">
    <location>
        <begin position="8"/>
        <end position="18"/>
    </location>
</feature>
<evidence type="ECO:0000256" key="1">
    <source>
        <dbReference type="SAM" id="MobiDB-lite"/>
    </source>
</evidence>
<feature type="domain" description="Hemimethylated DNA-binding" evidence="2">
    <location>
        <begin position="165"/>
        <end position="317"/>
    </location>
</feature>
<name>A0A7S3SC34_EMIHU</name>
<evidence type="ECO:0000313" key="3">
    <source>
        <dbReference type="EMBL" id="CAE0550065.1"/>
    </source>
</evidence>
<feature type="compositionally biased region" description="Basic and acidic residues" evidence="1">
    <location>
        <begin position="288"/>
        <end position="297"/>
    </location>
</feature>
<dbReference type="Gene3D" id="2.30.30.390">
    <property type="entry name" value="Hemimethylated DNA-binding domain"/>
    <property type="match status" value="1"/>
</dbReference>
<feature type="compositionally biased region" description="Polar residues" evidence="1">
    <location>
        <begin position="344"/>
        <end position="353"/>
    </location>
</feature>
<organism evidence="3">
    <name type="scientific">Emiliania huxleyi</name>
    <name type="common">Coccolithophore</name>
    <name type="synonym">Pontosphaera huxleyi</name>
    <dbReference type="NCBI Taxonomy" id="2903"/>
    <lineage>
        <taxon>Eukaryota</taxon>
        <taxon>Haptista</taxon>
        <taxon>Haptophyta</taxon>
        <taxon>Prymnesiophyceae</taxon>
        <taxon>Isochrysidales</taxon>
        <taxon>Noelaerhabdaceae</taxon>
        <taxon>Emiliania</taxon>
    </lineage>
</organism>
<sequence length="353" mass="39386">MTFRCRHSPPPPPCPPPRPTRRHNMLLLLAMSSPLPPPPCGSRSSPATMKAPARLFRLSDWYGDDWDHKKPIGDAAWVSPWAKAHFKLRQQEIEIEQCEFLLSAAVEAEDYAEAGGLQTRVERLRSQHPIIPREERLAEALEDGNYELAAIFQQDLDAVKTNLGLPKFVVGQAVEHSHREGLRGVVIDVDLQCSKGAGWVRAAGCLERGCALGYPADETEESELKAWSCQPFYTVLPSLEGMEDEAAAASGLWRWRWPSELSASAVNNRDALPAPLYLSEDAVRHDAGLSEPRHPELPRLFGGHESSPHRGRVYRPAPRLRFWQQARAKELEQARSRAARASLGSKNPYSNMG</sequence>
<protein>
    <recommendedName>
        <fullName evidence="2">Hemimethylated DNA-binding domain-containing protein</fullName>
    </recommendedName>
</protein>
<dbReference type="EMBL" id="HBIR01023327">
    <property type="protein sequence ID" value="CAE0550065.1"/>
    <property type="molecule type" value="Transcribed_RNA"/>
</dbReference>
<feature type="region of interest" description="Disordered" evidence="1">
    <location>
        <begin position="333"/>
        <end position="353"/>
    </location>
</feature>
<dbReference type="SMART" id="SM00992">
    <property type="entry name" value="YccV-like"/>
    <property type="match status" value="1"/>
</dbReference>
<dbReference type="GO" id="GO:0003677">
    <property type="term" value="F:DNA binding"/>
    <property type="evidence" value="ECO:0007669"/>
    <property type="project" value="InterPro"/>
</dbReference>
<accession>A0A7S3SC34</accession>
<dbReference type="InterPro" id="IPR036623">
    <property type="entry name" value="Hemimethylated_DNA-bd_sf"/>
</dbReference>
<feature type="region of interest" description="Disordered" evidence="1">
    <location>
        <begin position="1"/>
        <end position="21"/>
    </location>
</feature>
<dbReference type="SUPFAM" id="SSF141255">
    <property type="entry name" value="YccV-like"/>
    <property type="match status" value="1"/>
</dbReference>
<evidence type="ECO:0000259" key="2">
    <source>
        <dbReference type="SMART" id="SM00992"/>
    </source>
</evidence>
<dbReference type="InterPro" id="IPR011722">
    <property type="entry name" value="Hemimethylated_DNA-bd_dom"/>
</dbReference>
<feature type="region of interest" description="Disordered" evidence="1">
    <location>
        <begin position="288"/>
        <end position="311"/>
    </location>
</feature>
<reference evidence="3" key="1">
    <citation type="submission" date="2021-01" db="EMBL/GenBank/DDBJ databases">
        <authorList>
            <person name="Corre E."/>
            <person name="Pelletier E."/>
            <person name="Niang G."/>
            <person name="Scheremetjew M."/>
            <person name="Finn R."/>
            <person name="Kale V."/>
            <person name="Holt S."/>
            <person name="Cochrane G."/>
            <person name="Meng A."/>
            <person name="Brown T."/>
            <person name="Cohen L."/>
        </authorList>
    </citation>
    <scope>NUCLEOTIDE SEQUENCE</scope>
    <source>
        <strain evidence="3">379</strain>
    </source>
</reference>
<dbReference type="AlphaFoldDB" id="A0A7S3SC34"/>
<proteinExistence type="predicted"/>
<dbReference type="Pfam" id="PF08755">
    <property type="entry name" value="YccV-like"/>
    <property type="match status" value="1"/>
</dbReference>
<gene>
    <name evidence="3" type="ORF">EHUX00137_LOCUS17862</name>
</gene>